<feature type="transmembrane region" description="Helical" evidence="16">
    <location>
        <begin position="311"/>
        <end position="329"/>
    </location>
</feature>
<evidence type="ECO:0000259" key="18">
    <source>
        <dbReference type="PROSITE" id="PS51384"/>
    </source>
</evidence>
<dbReference type="GO" id="GO:0052851">
    <property type="term" value="F:ferric-chelate reductase (NADPH) activity"/>
    <property type="evidence" value="ECO:0007669"/>
    <property type="project" value="UniProtKB-EC"/>
</dbReference>
<dbReference type="PANTHER" id="PTHR32361">
    <property type="entry name" value="FERRIC/CUPRIC REDUCTASE TRANSMEMBRANE COMPONENT"/>
    <property type="match status" value="1"/>
</dbReference>
<evidence type="ECO:0000313" key="20">
    <source>
        <dbReference type="Proteomes" id="UP000002037"/>
    </source>
</evidence>
<evidence type="ECO:0000256" key="13">
    <source>
        <dbReference type="ARBA" id="ARBA00023136"/>
    </source>
</evidence>
<evidence type="ECO:0000256" key="4">
    <source>
        <dbReference type="ARBA" id="ARBA00022448"/>
    </source>
</evidence>
<dbReference type="GO" id="GO:0015677">
    <property type="term" value="P:copper ion import"/>
    <property type="evidence" value="ECO:0007669"/>
    <property type="project" value="TreeGrafter"/>
</dbReference>
<dbReference type="eggNOG" id="KOG0039">
    <property type="taxonomic scope" value="Eukaryota"/>
</dbReference>
<proteinExistence type="inferred from homology"/>
<accession>C5MCF8</accession>
<dbReference type="SFLD" id="SFLDG01168">
    <property type="entry name" value="Ferric_reductase_subgroup_(FRE"/>
    <property type="match status" value="1"/>
</dbReference>
<keyword evidence="7 16" id="KW-0812">Transmembrane</keyword>
<dbReference type="InterPro" id="IPR051410">
    <property type="entry name" value="Ferric/Cupric_Reductase"/>
</dbReference>
<sequence length="706" mass="81597">MVAINSIVLLVFIFITSTQAVGDFHIYHYSEFSVQACSGYLGKLVTLFNSTTDKAGFCNVKNQPALGTMAECIELMPREDARAEFLKSCKKYNLTEEAYLAALQNATEFGFYNTSADKDFNKKKVFNKPILLTKKNVHKAFDAVSSRYINYNYSQWFGIALFSYWFGVMFIAGICNLTYFLFPGFIKSLKGKAVNSFRRYITLPALFRKTHAHHRTVLRYISFVFPTRLEAILMFGWFTMAVIMVCTNYVRVKPNYIWPQRWNELGRKIADRTGQISLWIIPPLVMFAGRNNMLQWISGWQYSRFIFIHKWMSRIVTLLGITHSVGMTFNGRGIGKYHDRNTRGYVRCGYVAIISMGLMCFQGMMYFRRRNYELFIAIHFVLAAIAVACIWVHTADNGFQMWMFGAVGVWGFDRLIRVCRLFFFGIKTAKVQLIANETLRVSVSRPSWWKPFPGCHAFIYFMRPSCFWQSHPFTIVDSALEANTITFYIKVKGGMTHGLYQYLSQQPGQAAQIKVSIEGPYGIRMPIDRFENELFIAGGNGIPGIYYEAVEIARRFGSKRNIKFYWVVRHYRSLEWFYPELLKLKELNINPTIYVTQPHVGLTEPIATDITDDEEAQEQEQEKKSDNEESMDYVLQLKKSLSFIEFIEHKPDFYQIVAKEITQSPGPLAIASCAHGSMVDDVRKSVVDNLDASPYRVELFEQMQSW</sequence>
<dbReference type="GO" id="GO:0005886">
    <property type="term" value="C:plasma membrane"/>
    <property type="evidence" value="ECO:0007669"/>
    <property type="project" value="UniProtKB-SubCell"/>
</dbReference>
<dbReference type="GO" id="GO:0006826">
    <property type="term" value="P:iron ion transport"/>
    <property type="evidence" value="ECO:0007669"/>
    <property type="project" value="TreeGrafter"/>
</dbReference>
<dbReference type="EMBL" id="GG692399">
    <property type="protein sequence ID" value="EER32238.1"/>
    <property type="molecule type" value="Genomic_DNA"/>
</dbReference>
<evidence type="ECO:0000256" key="15">
    <source>
        <dbReference type="ARBA" id="ARBA00048483"/>
    </source>
</evidence>
<dbReference type="SUPFAM" id="SSF63380">
    <property type="entry name" value="Riboflavin synthase domain-like"/>
    <property type="match status" value="1"/>
</dbReference>
<dbReference type="OrthoDB" id="4494341at2759"/>
<dbReference type="EC" id="1.16.1.9" evidence="3"/>
<protein>
    <recommendedName>
        <fullName evidence="3">ferric-chelate reductase (NADPH)</fullName>
        <ecNumber evidence="3">1.16.1.9</ecNumber>
    </recommendedName>
</protein>
<dbReference type="SUPFAM" id="SSF52343">
    <property type="entry name" value="Ferredoxin reductase-like, C-terminal NADP-linked domain"/>
    <property type="match status" value="1"/>
</dbReference>
<evidence type="ECO:0000256" key="12">
    <source>
        <dbReference type="ARBA" id="ARBA00023065"/>
    </source>
</evidence>
<evidence type="ECO:0000256" key="7">
    <source>
        <dbReference type="ARBA" id="ARBA00022692"/>
    </source>
</evidence>
<dbReference type="Gene3D" id="3.40.50.80">
    <property type="entry name" value="Nucleotide-binding domain of ferredoxin-NADP reductase (FNR) module"/>
    <property type="match status" value="1"/>
</dbReference>
<dbReference type="InterPro" id="IPR017927">
    <property type="entry name" value="FAD-bd_FR_type"/>
</dbReference>
<keyword evidence="12" id="KW-0406">Ion transport</keyword>
<keyword evidence="8" id="KW-0274">FAD</keyword>
<evidence type="ECO:0000256" key="3">
    <source>
        <dbReference type="ARBA" id="ARBA00012668"/>
    </source>
</evidence>
<keyword evidence="11" id="KW-0560">Oxidoreductase</keyword>
<feature type="transmembrane region" description="Helical" evidence="16">
    <location>
        <begin position="231"/>
        <end position="252"/>
    </location>
</feature>
<dbReference type="SFLD" id="SFLDS00052">
    <property type="entry name" value="Ferric_Reductase_Domain"/>
    <property type="match status" value="1"/>
</dbReference>
<dbReference type="PROSITE" id="PS51384">
    <property type="entry name" value="FAD_FR"/>
    <property type="match status" value="1"/>
</dbReference>
<keyword evidence="13 16" id="KW-0472">Membrane</keyword>
<gene>
    <name evidence="19" type="ORF">CTRG_03909</name>
</gene>
<keyword evidence="5" id="KW-1003">Cell membrane</keyword>
<dbReference type="InterPro" id="IPR017938">
    <property type="entry name" value="Riboflavin_synthase-like_b-brl"/>
</dbReference>
<dbReference type="Pfam" id="PF08022">
    <property type="entry name" value="FAD_binding_8"/>
    <property type="match status" value="1"/>
</dbReference>
<evidence type="ECO:0000256" key="6">
    <source>
        <dbReference type="ARBA" id="ARBA00022630"/>
    </source>
</evidence>
<dbReference type="GeneID" id="8297964"/>
<dbReference type="Proteomes" id="UP000002037">
    <property type="component" value="Unassembled WGS sequence"/>
</dbReference>
<keyword evidence="20" id="KW-1185">Reference proteome</keyword>
<name>C5MCF8_CANTT</name>
<feature type="chain" id="PRO_5002952832" description="ferric-chelate reductase (NADPH)" evidence="17">
    <location>
        <begin position="21"/>
        <end position="706"/>
    </location>
</feature>
<evidence type="ECO:0000256" key="17">
    <source>
        <dbReference type="SAM" id="SignalP"/>
    </source>
</evidence>
<dbReference type="InterPro" id="IPR039261">
    <property type="entry name" value="FNR_nucleotide-bd"/>
</dbReference>
<evidence type="ECO:0000256" key="14">
    <source>
        <dbReference type="ARBA" id="ARBA00023180"/>
    </source>
</evidence>
<dbReference type="InterPro" id="IPR013130">
    <property type="entry name" value="Fe3_Rdtase_TM_dom"/>
</dbReference>
<dbReference type="VEuPathDB" id="FungiDB:CTRG_03909"/>
<dbReference type="InterPro" id="IPR013112">
    <property type="entry name" value="FAD-bd_8"/>
</dbReference>
<comment type="similarity">
    <text evidence="2">Belongs to the ferric reductase (FRE) family.</text>
</comment>
<evidence type="ECO:0000256" key="16">
    <source>
        <dbReference type="SAM" id="Phobius"/>
    </source>
</evidence>
<evidence type="ECO:0000313" key="19">
    <source>
        <dbReference type="EMBL" id="EER32238.1"/>
    </source>
</evidence>
<keyword evidence="10 16" id="KW-1133">Transmembrane helix</keyword>
<dbReference type="RefSeq" id="XP_002549612.1">
    <property type="nucleotide sequence ID" value="XM_002549566.1"/>
</dbReference>
<evidence type="ECO:0000256" key="2">
    <source>
        <dbReference type="ARBA" id="ARBA00006278"/>
    </source>
</evidence>
<keyword evidence="17" id="KW-0732">Signal</keyword>
<keyword evidence="6" id="KW-0285">Flavoprotein</keyword>
<feature type="domain" description="FAD-binding FR-type" evidence="18">
    <location>
        <begin position="408"/>
        <end position="527"/>
    </location>
</feature>
<keyword evidence="9" id="KW-0249">Electron transport</keyword>
<comment type="catalytic activity">
    <reaction evidence="15">
        <text>2 a Fe(II)-siderophore + NADP(+) + H(+) = 2 a Fe(III)-siderophore + NADPH</text>
        <dbReference type="Rhea" id="RHEA:28795"/>
        <dbReference type="Rhea" id="RHEA-COMP:11342"/>
        <dbReference type="Rhea" id="RHEA-COMP:11344"/>
        <dbReference type="ChEBI" id="CHEBI:15378"/>
        <dbReference type="ChEBI" id="CHEBI:29033"/>
        <dbReference type="ChEBI" id="CHEBI:29034"/>
        <dbReference type="ChEBI" id="CHEBI:57783"/>
        <dbReference type="ChEBI" id="CHEBI:58349"/>
        <dbReference type="EC" id="1.16.1.9"/>
    </reaction>
</comment>
<feature type="transmembrane region" description="Helical" evidence="16">
    <location>
        <begin position="374"/>
        <end position="393"/>
    </location>
</feature>
<dbReference type="KEGG" id="ctp:CTRG_03909"/>
<dbReference type="Pfam" id="PF01794">
    <property type="entry name" value="Ferric_reduct"/>
    <property type="match status" value="1"/>
</dbReference>
<reference evidence="19 20" key="1">
    <citation type="journal article" date="2009" name="Nature">
        <title>Evolution of pathogenicity and sexual reproduction in eight Candida genomes.</title>
        <authorList>
            <person name="Butler G."/>
            <person name="Rasmussen M.D."/>
            <person name="Lin M.F."/>
            <person name="Santos M.A."/>
            <person name="Sakthikumar S."/>
            <person name="Munro C.A."/>
            <person name="Rheinbay E."/>
            <person name="Grabherr M."/>
            <person name="Forche A."/>
            <person name="Reedy J.L."/>
            <person name="Agrafioti I."/>
            <person name="Arnaud M.B."/>
            <person name="Bates S."/>
            <person name="Brown A.J."/>
            <person name="Brunke S."/>
            <person name="Costanzo M.C."/>
            <person name="Fitzpatrick D.A."/>
            <person name="de Groot P.W."/>
            <person name="Harris D."/>
            <person name="Hoyer L.L."/>
            <person name="Hube B."/>
            <person name="Klis F.M."/>
            <person name="Kodira C."/>
            <person name="Lennard N."/>
            <person name="Logue M.E."/>
            <person name="Martin R."/>
            <person name="Neiman A.M."/>
            <person name="Nikolaou E."/>
            <person name="Quail M.A."/>
            <person name="Quinn J."/>
            <person name="Santos M.C."/>
            <person name="Schmitzberger F.F."/>
            <person name="Sherlock G."/>
            <person name="Shah P."/>
            <person name="Silverstein K.A."/>
            <person name="Skrzypek M.S."/>
            <person name="Soll D."/>
            <person name="Staggs R."/>
            <person name="Stansfield I."/>
            <person name="Stumpf M.P."/>
            <person name="Sudbery P.E."/>
            <person name="Srikantha T."/>
            <person name="Zeng Q."/>
            <person name="Berman J."/>
            <person name="Berriman M."/>
            <person name="Heitman J."/>
            <person name="Gow N.A."/>
            <person name="Lorenz M.C."/>
            <person name="Birren B.W."/>
            <person name="Kellis M."/>
            <person name="Cuomo C.A."/>
        </authorList>
    </citation>
    <scope>NUCLEOTIDE SEQUENCE [LARGE SCALE GENOMIC DNA]</scope>
    <source>
        <strain evidence="20">ATCC MYA-3404 / T1</strain>
    </source>
</reference>
<dbReference type="CDD" id="cd06186">
    <property type="entry name" value="NOX_Duox_like_FAD_NADP"/>
    <property type="match status" value="1"/>
</dbReference>
<keyword evidence="4" id="KW-0813">Transport</keyword>
<evidence type="ECO:0000256" key="10">
    <source>
        <dbReference type="ARBA" id="ARBA00022989"/>
    </source>
</evidence>
<evidence type="ECO:0000256" key="8">
    <source>
        <dbReference type="ARBA" id="ARBA00022827"/>
    </source>
</evidence>
<dbReference type="Pfam" id="PF08030">
    <property type="entry name" value="NAD_binding_6"/>
    <property type="match status" value="1"/>
</dbReference>
<dbReference type="HOGENOM" id="CLU_010365_4_0_1"/>
<evidence type="ECO:0000256" key="1">
    <source>
        <dbReference type="ARBA" id="ARBA00004651"/>
    </source>
</evidence>
<dbReference type="PANTHER" id="PTHR32361:SF9">
    <property type="entry name" value="FERRIC REDUCTASE TRANSMEMBRANE COMPONENT 3-RELATED"/>
    <property type="match status" value="1"/>
</dbReference>
<feature type="signal peptide" evidence="17">
    <location>
        <begin position="1"/>
        <end position="20"/>
    </location>
</feature>
<dbReference type="GO" id="GO:0006879">
    <property type="term" value="P:intracellular iron ion homeostasis"/>
    <property type="evidence" value="ECO:0007669"/>
    <property type="project" value="TreeGrafter"/>
</dbReference>
<comment type="subcellular location">
    <subcellularLocation>
        <location evidence="1">Cell membrane</location>
        <topology evidence="1">Multi-pass membrane protein</topology>
    </subcellularLocation>
</comment>
<dbReference type="AlphaFoldDB" id="C5MCF8"/>
<evidence type="ECO:0000256" key="11">
    <source>
        <dbReference type="ARBA" id="ARBA00023002"/>
    </source>
</evidence>
<keyword evidence="14" id="KW-0325">Glycoprotein</keyword>
<organism evidence="19 20">
    <name type="scientific">Candida tropicalis (strain ATCC MYA-3404 / T1)</name>
    <name type="common">Yeast</name>
    <dbReference type="NCBI Taxonomy" id="294747"/>
    <lineage>
        <taxon>Eukaryota</taxon>
        <taxon>Fungi</taxon>
        <taxon>Dikarya</taxon>
        <taxon>Ascomycota</taxon>
        <taxon>Saccharomycotina</taxon>
        <taxon>Pichiomycetes</taxon>
        <taxon>Debaryomycetaceae</taxon>
        <taxon>Candida/Lodderomyces clade</taxon>
        <taxon>Candida</taxon>
    </lineage>
</organism>
<dbReference type="InterPro" id="IPR013121">
    <property type="entry name" value="Fe_red_NAD-bd_6"/>
</dbReference>
<evidence type="ECO:0000256" key="9">
    <source>
        <dbReference type="ARBA" id="ARBA00022982"/>
    </source>
</evidence>
<feature type="transmembrane region" description="Helical" evidence="16">
    <location>
        <begin position="349"/>
        <end position="367"/>
    </location>
</feature>
<evidence type="ECO:0000256" key="5">
    <source>
        <dbReference type="ARBA" id="ARBA00022475"/>
    </source>
</evidence>
<feature type="transmembrane region" description="Helical" evidence="16">
    <location>
        <begin position="156"/>
        <end position="182"/>
    </location>
</feature>